<feature type="transmembrane region" description="Helical" evidence="1">
    <location>
        <begin position="114"/>
        <end position="138"/>
    </location>
</feature>
<feature type="transmembrane region" description="Helical" evidence="1">
    <location>
        <begin position="40"/>
        <end position="66"/>
    </location>
</feature>
<proteinExistence type="predicted"/>
<keyword evidence="4" id="KW-1185">Reference proteome</keyword>
<dbReference type="InterPro" id="IPR032816">
    <property type="entry name" value="VTT_dom"/>
</dbReference>
<comment type="caution">
    <text evidence="3">The sequence shown here is derived from an EMBL/GenBank/DDBJ whole genome shotgun (WGS) entry which is preliminary data.</text>
</comment>
<keyword evidence="1" id="KW-0812">Transmembrane</keyword>
<feature type="transmembrane region" description="Helical" evidence="1">
    <location>
        <begin position="86"/>
        <end position="108"/>
    </location>
</feature>
<dbReference type="RefSeq" id="WP_248942572.1">
    <property type="nucleotide sequence ID" value="NZ_JAKIKS010000133.1"/>
</dbReference>
<dbReference type="PANTHER" id="PTHR42709:SF4">
    <property type="entry name" value="INNER MEMBRANE PROTEIN YQAA"/>
    <property type="match status" value="1"/>
</dbReference>
<sequence>MTELWLMFSAAFLAATLLPGGSEFLLVALLNDNKSFWEALLIMATIGNTLGAITSYYLGYLGRFAISPEEMSKGKYKHGMDLIQRYGYWALLLAWVPIIGDLLCLFAGWMRLAFFPSVLMIFIGKLARYFAIVMLVWYW</sequence>
<organism evidence="3 4">
    <name type="scientific">Shewanella surugensis</name>
    <dbReference type="NCBI Taxonomy" id="212020"/>
    <lineage>
        <taxon>Bacteria</taxon>
        <taxon>Pseudomonadati</taxon>
        <taxon>Pseudomonadota</taxon>
        <taxon>Gammaproteobacteria</taxon>
        <taxon>Alteromonadales</taxon>
        <taxon>Shewanellaceae</taxon>
        <taxon>Shewanella</taxon>
    </lineage>
</organism>
<reference evidence="3 4" key="1">
    <citation type="submission" date="2022-01" db="EMBL/GenBank/DDBJ databases">
        <title>Whole genome-based taxonomy of the Shewanellaceae.</title>
        <authorList>
            <person name="Martin-Rodriguez A.J."/>
        </authorList>
    </citation>
    <scope>NUCLEOTIDE SEQUENCE [LARGE SCALE GENOMIC DNA]</scope>
    <source>
        <strain evidence="3 4">DSM 17177</strain>
    </source>
</reference>
<evidence type="ECO:0000313" key="4">
    <source>
        <dbReference type="Proteomes" id="UP001203423"/>
    </source>
</evidence>
<dbReference type="Proteomes" id="UP001203423">
    <property type="component" value="Unassembled WGS sequence"/>
</dbReference>
<accession>A0ABT0LJ71</accession>
<dbReference type="EMBL" id="JAKIKS010000133">
    <property type="protein sequence ID" value="MCL1127176.1"/>
    <property type="molecule type" value="Genomic_DNA"/>
</dbReference>
<evidence type="ECO:0000256" key="1">
    <source>
        <dbReference type="SAM" id="Phobius"/>
    </source>
</evidence>
<dbReference type="PANTHER" id="PTHR42709">
    <property type="entry name" value="ALKALINE PHOSPHATASE LIKE PROTEIN"/>
    <property type="match status" value="1"/>
</dbReference>
<protein>
    <submittedName>
        <fullName evidence="3">DedA family protein</fullName>
    </submittedName>
</protein>
<feature type="domain" description="VTT" evidence="2">
    <location>
        <begin position="36"/>
        <end position="136"/>
    </location>
</feature>
<dbReference type="InterPro" id="IPR051311">
    <property type="entry name" value="DedA_domain"/>
</dbReference>
<keyword evidence="1" id="KW-1133">Transmembrane helix</keyword>
<keyword evidence="1" id="KW-0472">Membrane</keyword>
<evidence type="ECO:0000259" key="2">
    <source>
        <dbReference type="Pfam" id="PF09335"/>
    </source>
</evidence>
<dbReference type="Pfam" id="PF09335">
    <property type="entry name" value="VTT_dom"/>
    <property type="match status" value="1"/>
</dbReference>
<gene>
    <name evidence="3" type="ORF">L2764_22515</name>
</gene>
<evidence type="ECO:0000313" key="3">
    <source>
        <dbReference type="EMBL" id="MCL1127176.1"/>
    </source>
</evidence>
<name>A0ABT0LJ71_9GAMM</name>